<reference evidence="1" key="1">
    <citation type="submission" date="2022-02" db="EMBL/GenBank/DDBJ databases">
        <title>Plant Genome Project.</title>
        <authorList>
            <person name="Zhang R.-G."/>
        </authorList>
    </citation>
    <scope>NUCLEOTIDE SEQUENCE</scope>
    <source>
        <strain evidence="1">AT1</strain>
    </source>
</reference>
<accession>A0ACC0L2S5</accession>
<evidence type="ECO:0000313" key="2">
    <source>
        <dbReference type="Proteomes" id="UP001062846"/>
    </source>
</evidence>
<comment type="caution">
    <text evidence="1">The sequence shown here is derived from an EMBL/GenBank/DDBJ whole genome shotgun (WGS) entry which is preliminary data.</text>
</comment>
<proteinExistence type="predicted"/>
<name>A0ACC0L2S5_RHOML</name>
<sequence>MLEFFKQGTELGATASFAEDGEILDEMITRSRGEIRRICSPKVTSTTGTPAKDHRIPHSPHLSEKAYSPRVSELRGEPSPRSGGRGPISPRAGDPRPSKLGISPHNSTSSK</sequence>
<keyword evidence="2" id="KW-1185">Reference proteome</keyword>
<organism evidence="1 2">
    <name type="scientific">Rhododendron molle</name>
    <name type="common">Chinese azalea</name>
    <name type="synonym">Azalea mollis</name>
    <dbReference type="NCBI Taxonomy" id="49168"/>
    <lineage>
        <taxon>Eukaryota</taxon>
        <taxon>Viridiplantae</taxon>
        <taxon>Streptophyta</taxon>
        <taxon>Embryophyta</taxon>
        <taxon>Tracheophyta</taxon>
        <taxon>Spermatophyta</taxon>
        <taxon>Magnoliopsida</taxon>
        <taxon>eudicotyledons</taxon>
        <taxon>Gunneridae</taxon>
        <taxon>Pentapetalae</taxon>
        <taxon>asterids</taxon>
        <taxon>Ericales</taxon>
        <taxon>Ericaceae</taxon>
        <taxon>Ericoideae</taxon>
        <taxon>Rhodoreae</taxon>
        <taxon>Rhododendron</taxon>
    </lineage>
</organism>
<evidence type="ECO:0000313" key="1">
    <source>
        <dbReference type="EMBL" id="KAI8522531.1"/>
    </source>
</evidence>
<dbReference type="EMBL" id="CM046400">
    <property type="protein sequence ID" value="KAI8522531.1"/>
    <property type="molecule type" value="Genomic_DNA"/>
</dbReference>
<protein>
    <submittedName>
        <fullName evidence="1">Uncharacterized protein</fullName>
    </submittedName>
</protein>
<gene>
    <name evidence="1" type="ORF">RHMOL_Rhmol13G0004100</name>
</gene>
<dbReference type="Proteomes" id="UP001062846">
    <property type="component" value="Chromosome 13"/>
</dbReference>